<feature type="compositionally biased region" description="Basic and acidic residues" evidence="1">
    <location>
        <begin position="83"/>
        <end position="100"/>
    </location>
</feature>
<accession>A0AAE0ARF1</accession>
<evidence type="ECO:0000313" key="3">
    <source>
        <dbReference type="Proteomes" id="UP001281410"/>
    </source>
</evidence>
<keyword evidence="3" id="KW-1185">Reference proteome</keyword>
<evidence type="ECO:0008006" key="4">
    <source>
        <dbReference type="Google" id="ProtNLM"/>
    </source>
</evidence>
<dbReference type="PANTHER" id="PTHR31286:SF99">
    <property type="entry name" value="DUF4283 DOMAIN-CONTAINING PROTEIN"/>
    <property type="match status" value="1"/>
</dbReference>
<reference evidence="2" key="1">
    <citation type="journal article" date="2023" name="Plant J.">
        <title>Genome sequences and population genomics provide insights into the demographic history, inbreeding, and mutation load of two 'living fossil' tree species of Dipteronia.</title>
        <authorList>
            <person name="Feng Y."/>
            <person name="Comes H.P."/>
            <person name="Chen J."/>
            <person name="Zhu S."/>
            <person name="Lu R."/>
            <person name="Zhang X."/>
            <person name="Li P."/>
            <person name="Qiu J."/>
            <person name="Olsen K.M."/>
            <person name="Qiu Y."/>
        </authorList>
    </citation>
    <scope>NUCLEOTIDE SEQUENCE</scope>
    <source>
        <strain evidence="2">NBL</strain>
    </source>
</reference>
<dbReference type="Proteomes" id="UP001281410">
    <property type="component" value="Unassembled WGS sequence"/>
</dbReference>
<dbReference type="EMBL" id="JANJYJ010000003">
    <property type="protein sequence ID" value="KAK3222199.1"/>
    <property type="molecule type" value="Genomic_DNA"/>
</dbReference>
<feature type="region of interest" description="Disordered" evidence="1">
    <location>
        <begin position="72"/>
        <end position="132"/>
    </location>
</feature>
<gene>
    <name evidence="2" type="ORF">Dsin_009224</name>
</gene>
<protein>
    <recommendedName>
        <fullName evidence="4">CCHC-type domain-containing protein</fullName>
    </recommendedName>
</protein>
<comment type="caution">
    <text evidence="2">The sequence shown here is derived from an EMBL/GenBank/DDBJ whole genome shotgun (WGS) entry which is preliminary data.</text>
</comment>
<evidence type="ECO:0000256" key="1">
    <source>
        <dbReference type="SAM" id="MobiDB-lite"/>
    </source>
</evidence>
<sequence length="317" mass="35465">MIGTMCKVDPITKTQARGRYARIYMEIDISKPLFGSFNIDDITVRVEYESLGMICFKCRRYGHSKDSCREGMVEQNVEEPPESSDRNQDEKEKSYYDGRKYYGNGKSTGSTDEINLGKTTKGKKTDDGIHKVNVSTTDGSRFNILSEEGDAMMKDDIGQLNISSEKNMSNGNKLKKPGILSEITNLNEQATQKNKKSIIKKTVKPIVKGGQAKKGAQSQKEDNYKPRNSGRLVGKKQNLNPTFIEKDNILDSTKVLLQLRKDVKDFHAKFTGGHRMDTTDSMVEEINSGNKDSDIRACDNFDVVASDLVEAMAVISE</sequence>
<dbReference type="PANTHER" id="PTHR31286">
    <property type="entry name" value="GLYCINE-RICH CELL WALL STRUCTURAL PROTEIN 1.8-LIKE"/>
    <property type="match status" value="1"/>
</dbReference>
<dbReference type="AlphaFoldDB" id="A0AAE0ARF1"/>
<name>A0AAE0ARF1_9ROSI</name>
<organism evidence="2 3">
    <name type="scientific">Dipteronia sinensis</name>
    <dbReference type="NCBI Taxonomy" id="43782"/>
    <lineage>
        <taxon>Eukaryota</taxon>
        <taxon>Viridiplantae</taxon>
        <taxon>Streptophyta</taxon>
        <taxon>Embryophyta</taxon>
        <taxon>Tracheophyta</taxon>
        <taxon>Spermatophyta</taxon>
        <taxon>Magnoliopsida</taxon>
        <taxon>eudicotyledons</taxon>
        <taxon>Gunneridae</taxon>
        <taxon>Pentapetalae</taxon>
        <taxon>rosids</taxon>
        <taxon>malvids</taxon>
        <taxon>Sapindales</taxon>
        <taxon>Sapindaceae</taxon>
        <taxon>Hippocastanoideae</taxon>
        <taxon>Acereae</taxon>
        <taxon>Dipteronia</taxon>
    </lineage>
</organism>
<evidence type="ECO:0000313" key="2">
    <source>
        <dbReference type="EMBL" id="KAK3222199.1"/>
    </source>
</evidence>
<proteinExistence type="predicted"/>
<feature type="region of interest" description="Disordered" evidence="1">
    <location>
        <begin position="208"/>
        <end position="229"/>
    </location>
</feature>
<dbReference type="InterPro" id="IPR040256">
    <property type="entry name" value="At4g02000-like"/>
</dbReference>